<sequence>MRVNQIPHVRLNNYQLDKRKKQWALLSATVLTALSAGLASAHAADQPTAALTAPTTAAVPTPAVSSAGMSTRSQPAAESIAPTQPATAAEQPAAAQSTTAAAQAIANQREDNLPPQENLPTGPINTNTVYGSEIDPSKYSLSFNVSLPYKIPQYNLVDGDLRFASNEEVAHLNGWTQPALIDGQAVNTGRYLVFLSKPGYDNLLAWLNGHWEGNLHKENGLTVGDKWVPDASLHNIALAPYNLATIISSHWYAFYIINPYDVQATITGQSVINDNGSGEGRFAPGQYTVSFAGTPGAASFTNVSHGFNYHFQTGDLTIGEQNADGSYQVVLTAQGNANLRAALDQAFHSGPGTDHASNYLLAIDHAGATVVVNDLAKQTMRTIIAHNVNDTTTEQEQTVTFNRSFTTDPATGVVTYGSWHVGDDVTQLVGTWPAVTVPPAAGYQATPERIAAVTVDGATTNQRIDVYYQKIAHGGTAFENRTPAGTAIVETTRRSQSAGNAAPRAGQLPQTGADHSASAIWGLGLFALASLFGFGRRKKRPTDVD</sequence>
<feature type="transmembrane region" description="Helical" evidence="6">
    <location>
        <begin position="518"/>
        <end position="535"/>
    </location>
</feature>
<gene>
    <name evidence="10" type="ORF">HMPREF9102_1648</name>
</gene>
<dbReference type="RefSeq" id="WP_003715083.1">
    <property type="nucleotide sequence ID" value="NZ_AFTL01000008.1"/>
</dbReference>
<dbReference type="InterPro" id="IPR041495">
    <property type="entry name" value="Mub_B2"/>
</dbReference>
<name>A0ABN0D794_9LACO</name>
<evidence type="ECO:0000256" key="7">
    <source>
        <dbReference type="SAM" id="SignalP"/>
    </source>
</evidence>
<evidence type="ECO:0000313" key="11">
    <source>
        <dbReference type="Proteomes" id="UP000006035"/>
    </source>
</evidence>
<evidence type="ECO:0000256" key="1">
    <source>
        <dbReference type="ARBA" id="ARBA00022512"/>
    </source>
</evidence>
<keyword evidence="4" id="KW-0572">Peptidoglycan-anchor</keyword>
<keyword evidence="1" id="KW-0134">Cell wall</keyword>
<accession>A0ABN0D794</accession>
<keyword evidence="6" id="KW-1133">Transmembrane helix</keyword>
<keyword evidence="11" id="KW-1185">Reference proteome</keyword>
<comment type="caution">
    <text evidence="10">The sequence shown here is derived from an EMBL/GenBank/DDBJ whole genome shotgun (WGS) entry which is preliminary data.</text>
</comment>
<dbReference type="EMBL" id="AFTL01000008">
    <property type="protein sequence ID" value="EGS38567.1"/>
    <property type="molecule type" value="Genomic_DNA"/>
</dbReference>
<evidence type="ECO:0000259" key="9">
    <source>
        <dbReference type="Pfam" id="PF17966"/>
    </source>
</evidence>
<keyword evidence="6" id="KW-0812">Transmembrane</keyword>
<feature type="region of interest" description="Disordered" evidence="5">
    <location>
        <begin position="493"/>
        <end position="512"/>
    </location>
</feature>
<dbReference type="Pfam" id="PF00746">
    <property type="entry name" value="Gram_pos_anchor"/>
    <property type="match status" value="1"/>
</dbReference>
<evidence type="ECO:0000256" key="2">
    <source>
        <dbReference type="ARBA" id="ARBA00022525"/>
    </source>
</evidence>
<protein>
    <submittedName>
        <fullName evidence="10">LPXTG-motif cell wall anchor domain protein</fullName>
    </submittedName>
</protein>
<dbReference type="Gene3D" id="2.60.40.4300">
    <property type="match status" value="1"/>
</dbReference>
<keyword evidence="6" id="KW-0472">Membrane</keyword>
<evidence type="ECO:0000256" key="3">
    <source>
        <dbReference type="ARBA" id="ARBA00022729"/>
    </source>
</evidence>
<proteinExistence type="predicted"/>
<organism evidence="10 11">
    <name type="scientific">Limosilactobacillus oris F0423</name>
    <dbReference type="NCBI Taxonomy" id="944562"/>
    <lineage>
        <taxon>Bacteria</taxon>
        <taxon>Bacillati</taxon>
        <taxon>Bacillota</taxon>
        <taxon>Bacilli</taxon>
        <taxon>Lactobacillales</taxon>
        <taxon>Lactobacillaceae</taxon>
        <taxon>Limosilactobacillus</taxon>
    </lineage>
</organism>
<evidence type="ECO:0000256" key="5">
    <source>
        <dbReference type="SAM" id="MobiDB-lite"/>
    </source>
</evidence>
<feature type="compositionally biased region" description="Low complexity" evidence="5">
    <location>
        <begin position="54"/>
        <end position="63"/>
    </location>
</feature>
<feature type="region of interest" description="Disordered" evidence="5">
    <location>
        <begin position="54"/>
        <end position="104"/>
    </location>
</feature>
<feature type="domain" description="Gram-positive cocci surface proteins LPxTG" evidence="8">
    <location>
        <begin position="505"/>
        <end position="539"/>
    </location>
</feature>
<dbReference type="InterPro" id="IPR019931">
    <property type="entry name" value="LPXTG_anchor"/>
</dbReference>
<reference evidence="10 11" key="1">
    <citation type="submission" date="2011-05" db="EMBL/GenBank/DDBJ databases">
        <authorList>
            <person name="Durkin A.S."/>
            <person name="Kim M."/>
            <person name="Radune D."/>
            <person name="Hostetler J."/>
            <person name="Torralba M."/>
            <person name="Gillis M."/>
            <person name="Methe B."/>
            <person name="Sutton G."/>
            <person name="Nelson K.E."/>
        </authorList>
    </citation>
    <scope>NUCLEOTIDE SEQUENCE [LARGE SCALE GENOMIC DNA]</scope>
    <source>
        <strain evidence="10 11">F0423</strain>
    </source>
</reference>
<dbReference type="Proteomes" id="UP000006035">
    <property type="component" value="Unassembled WGS sequence"/>
</dbReference>
<keyword evidence="2" id="KW-0964">Secreted</keyword>
<keyword evidence="3 7" id="KW-0732">Signal</keyword>
<feature type="compositionally biased region" description="Polar residues" evidence="5">
    <location>
        <begin position="67"/>
        <end position="76"/>
    </location>
</feature>
<dbReference type="NCBIfam" id="TIGR01167">
    <property type="entry name" value="LPXTG_anchor"/>
    <property type="match status" value="1"/>
</dbReference>
<feature type="domain" description="Mub B2-like" evidence="9">
    <location>
        <begin position="373"/>
        <end position="470"/>
    </location>
</feature>
<feature type="signal peptide" evidence="7">
    <location>
        <begin position="1"/>
        <end position="43"/>
    </location>
</feature>
<evidence type="ECO:0000313" key="10">
    <source>
        <dbReference type="EMBL" id="EGS38567.1"/>
    </source>
</evidence>
<feature type="chain" id="PRO_5045711055" evidence="7">
    <location>
        <begin position="44"/>
        <end position="545"/>
    </location>
</feature>
<evidence type="ECO:0000259" key="8">
    <source>
        <dbReference type="Pfam" id="PF00746"/>
    </source>
</evidence>
<evidence type="ECO:0000256" key="6">
    <source>
        <dbReference type="SAM" id="Phobius"/>
    </source>
</evidence>
<feature type="compositionally biased region" description="Low complexity" evidence="5">
    <location>
        <begin position="81"/>
        <end position="104"/>
    </location>
</feature>
<dbReference type="Pfam" id="PF17966">
    <property type="entry name" value="Muc_B2"/>
    <property type="match status" value="1"/>
</dbReference>
<evidence type="ECO:0000256" key="4">
    <source>
        <dbReference type="ARBA" id="ARBA00023088"/>
    </source>
</evidence>